<protein>
    <submittedName>
        <fullName evidence="3">Uncharacterized protein</fullName>
    </submittedName>
</protein>
<dbReference type="Proteomes" id="UP000749559">
    <property type="component" value="Unassembled WGS sequence"/>
</dbReference>
<proteinExistence type="inferred from homology"/>
<dbReference type="Pfam" id="PF04000">
    <property type="entry name" value="Sas10_Utp3"/>
    <property type="match status" value="1"/>
</dbReference>
<feature type="compositionally biased region" description="Basic residues" evidence="2">
    <location>
        <begin position="285"/>
        <end position="312"/>
    </location>
</feature>
<gene>
    <name evidence="3" type="ORF">OFUS_LOCUS5970</name>
</gene>
<accession>A0A8J1TVH9</accession>
<keyword evidence="4" id="KW-1185">Reference proteome</keyword>
<dbReference type="PANTHER" id="PTHR13237:SF9">
    <property type="entry name" value="NEUROGUIDIN"/>
    <property type="match status" value="1"/>
</dbReference>
<dbReference type="GO" id="GO:0032040">
    <property type="term" value="C:small-subunit processome"/>
    <property type="evidence" value="ECO:0007669"/>
    <property type="project" value="TreeGrafter"/>
</dbReference>
<evidence type="ECO:0000313" key="4">
    <source>
        <dbReference type="Proteomes" id="UP000749559"/>
    </source>
</evidence>
<reference evidence="3" key="1">
    <citation type="submission" date="2022-03" db="EMBL/GenBank/DDBJ databases">
        <authorList>
            <person name="Martin C."/>
        </authorList>
    </citation>
    <scope>NUCLEOTIDE SEQUENCE</scope>
</reference>
<dbReference type="EMBL" id="CAIIXF020000003">
    <property type="protein sequence ID" value="CAH1779135.1"/>
    <property type="molecule type" value="Genomic_DNA"/>
</dbReference>
<evidence type="ECO:0000256" key="2">
    <source>
        <dbReference type="SAM" id="MobiDB-lite"/>
    </source>
</evidence>
<evidence type="ECO:0000313" key="3">
    <source>
        <dbReference type="EMBL" id="CAH1779135.1"/>
    </source>
</evidence>
<feature type="compositionally biased region" description="Acidic residues" evidence="2">
    <location>
        <begin position="139"/>
        <end position="153"/>
    </location>
</feature>
<dbReference type="AlphaFoldDB" id="A0A8J1TVH9"/>
<name>A0A8J1TVH9_OWEFU</name>
<dbReference type="GO" id="GO:0000462">
    <property type="term" value="P:maturation of SSU-rRNA from tricistronic rRNA transcript (SSU-rRNA, 5.8S rRNA, LSU-rRNA)"/>
    <property type="evidence" value="ECO:0007669"/>
    <property type="project" value="TreeGrafter"/>
</dbReference>
<dbReference type="PANTHER" id="PTHR13237">
    <property type="entry name" value="SOMETHING ABOUT SILENCING PROTEIN 10-RELATED"/>
    <property type="match status" value="1"/>
</dbReference>
<sequence>MEKVINEDVPKAFGLFRDLVTNASDLTSNVEALTNKVKEGAISTSQGLSFLEVKYQMLLSYLVNVTHLMVHKCQGGSLEGSQDVHRLVEIRTVLEKMKPIDSKLKYQIDKLIKTANTGTAVNDPLRFRANPDSLVSKLDEEDSDSGSNVDDDEEKKSKVYRPPKLAAVHYDGDQTQQSKLEQHMEKAKKKALHSGVIQELKAQYSEAPEEIAEGGSFRNTAMKRKEQEREEYEERNFVRLGMTKKERTALKQDKTMSHLNDITKFGDVNYEALSGKGGFEDGVPSKRRKSSGSAKKMKGKGKKKGKKRHSMH</sequence>
<evidence type="ECO:0000256" key="1">
    <source>
        <dbReference type="ARBA" id="ARBA00010979"/>
    </source>
</evidence>
<feature type="region of interest" description="Disordered" evidence="2">
    <location>
        <begin position="273"/>
        <end position="312"/>
    </location>
</feature>
<feature type="region of interest" description="Disordered" evidence="2">
    <location>
        <begin position="134"/>
        <end position="163"/>
    </location>
</feature>
<comment type="caution">
    <text evidence="3">The sequence shown here is derived from an EMBL/GenBank/DDBJ whole genome shotgun (WGS) entry which is preliminary data.</text>
</comment>
<organism evidence="3 4">
    <name type="scientific">Owenia fusiformis</name>
    <name type="common">Polychaete worm</name>
    <dbReference type="NCBI Taxonomy" id="6347"/>
    <lineage>
        <taxon>Eukaryota</taxon>
        <taxon>Metazoa</taxon>
        <taxon>Spiralia</taxon>
        <taxon>Lophotrochozoa</taxon>
        <taxon>Annelida</taxon>
        <taxon>Polychaeta</taxon>
        <taxon>Sedentaria</taxon>
        <taxon>Canalipalpata</taxon>
        <taxon>Sabellida</taxon>
        <taxon>Oweniida</taxon>
        <taxon>Oweniidae</taxon>
        <taxon>Owenia</taxon>
    </lineage>
</organism>
<comment type="similarity">
    <text evidence="1">Belongs to the SAS10 family.</text>
</comment>
<dbReference type="OrthoDB" id="203440at2759"/>
<dbReference type="InterPro" id="IPR007146">
    <property type="entry name" value="Sas10/Utp3/C1D"/>
</dbReference>